<dbReference type="InterPro" id="IPR011001">
    <property type="entry name" value="Saposin-like"/>
</dbReference>
<feature type="domain" description="Saposin B-type" evidence="5">
    <location>
        <begin position="1282"/>
        <end position="1362"/>
    </location>
</feature>
<dbReference type="SUPFAM" id="SSF47862">
    <property type="entry name" value="Saposin"/>
    <property type="match status" value="4"/>
</dbReference>
<dbReference type="Proteomes" id="UP000054632">
    <property type="component" value="Unassembled WGS sequence"/>
</dbReference>
<dbReference type="GO" id="GO:0005634">
    <property type="term" value="C:nucleus"/>
    <property type="evidence" value="ECO:0007669"/>
    <property type="project" value="UniProtKB-SubCell"/>
</dbReference>
<dbReference type="PROSITE" id="PS50015">
    <property type="entry name" value="SAP_B"/>
    <property type="match status" value="4"/>
</dbReference>
<protein>
    <submittedName>
        <fullName evidence="7">Proactivator polypeptide</fullName>
    </submittedName>
</protein>
<feature type="region of interest" description="Disordered" evidence="4">
    <location>
        <begin position="688"/>
        <end position="719"/>
    </location>
</feature>
<feature type="domain" description="SANT" evidence="6">
    <location>
        <begin position="262"/>
        <end position="313"/>
    </location>
</feature>
<dbReference type="Gene3D" id="1.10.10.60">
    <property type="entry name" value="Homeodomain-like"/>
    <property type="match status" value="1"/>
</dbReference>
<dbReference type="Pfam" id="PF03489">
    <property type="entry name" value="SapB_2"/>
    <property type="match status" value="2"/>
</dbReference>
<keyword evidence="2" id="KW-1015">Disulfide bond</keyword>
<evidence type="ECO:0000259" key="5">
    <source>
        <dbReference type="PROSITE" id="PS50015"/>
    </source>
</evidence>
<dbReference type="SUPFAM" id="SSF46689">
    <property type="entry name" value="Homeodomain-like"/>
    <property type="match status" value="1"/>
</dbReference>
<dbReference type="InterPro" id="IPR001005">
    <property type="entry name" value="SANT/Myb"/>
</dbReference>
<evidence type="ECO:0000256" key="4">
    <source>
        <dbReference type="SAM" id="MobiDB-lite"/>
    </source>
</evidence>
<dbReference type="PROSITE" id="PS51293">
    <property type="entry name" value="SANT"/>
    <property type="match status" value="1"/>
</dbReference>
<feature type="domain" description="Saposin B-type" evidence="5">
    <location>
        <begin position="1375"/>
        <end position="1456"/>
    </location>
</feature>
<comment type="subcellular location">
    <subcellularLocation>
        <location evidence="1">Nucleus</location>
    </subcellularLocation>
</comment>
<dbReference type="InterPro" id="IPR009057">
    <property type="entry name" value="Homeodomain-like_sf"/>
</dbReference>
<dbReference type="PANTHER" id="PTHR11480">
    <property type="entry name" value="SAPOSIN-RELATED"/>
    <property type="match status" value="1"/>
</dbReference>
<sequence length="1472" mass="168316">MCKAWNWMKRFPGLFEALHTLKHNYFMNAESYNTNIVREGHQIYFGIVLCVPLNMKEKENKDLVNERMDETSISSSLLVPVSDRVIKQEKKENEKSSSLNSNKSNVSAVANSARRCSQIQNKYEKSLSFMYNMAKMEKEHIEKKACSSLQCFAETYDRSECLHEYILQNVEKCDHIIDANRAVLEKALPEMKRVRIERERRNRIVSRSYQAALEEASERKLRWDTIIEQSAVIPPFGLPFRETCIAYKKVDLGEILKNRWEKYVNQWTKEELDVFAEKLKRYDKNFGVLALFFPDKKAEQVVQMYYMKKAELVDKKALNKMRKSAKRDDEGSYIYELPSAEEIDETLGFCVKNRLELAPDDATIFGSTCQICNQVVDKRLFGPVTRSRGAKGNASEKLICDACRVKEETKVPANPFPCQVKGCTSVNRQTRNKRSLPGRFFNLRPEDQKKLLDDLELTVGNVRMCGSCSMRISRRIDATLRSYKGQPKQVVESAETTTLSLEHCSPCMDTNMTVPVVPHSEDTFLQEIFNECNVKNSFHCDVQSENQPMAVVPTVSVLSTLENFKASVSRMDAAFFVPNRFASTNVTVDTSIQEYQHSTLVVQYEWNSYFAMAKSKMSKRKQLYVYDIQHAEYSVHLDVKNLNAELINWRSENMDAEITLNKLSLICPPFNVKRSSVMMKPVAVVKEAESPPPKLSDKKKKKAKSEKRTMKISDTTPASKIPRKYYPEELSDRKKRKLLAEAAIRAKKIFKQMTECENEGNEDENIALTYYPIRKPESVGFEIRENTYSISLNAPYELTESLATPSQFSVNQQNYPLMTPNSSFINQGMWNYNPVDMNSALFGQVQFSPGNPASVPLMHPYHYMAPSIFAPTQPGPSNLITGLPEVNQAPALLQNPYTNKLFQTCFHDVEDVAVMMKHVEKKLRDAVQISATCPNDVYNNTCVDSAAAVAVEIAAEGFNQGSKGKKLYMYSRLIEAQRAGTVAWILWLSPTNGIVITEEKADPDWYRTKKLMLETNSIPKIGRPLDNKITDGITVEMLPDVCELSWKLPPVSHGNNHTCELCKSYIIELRDIINDPEKLAQLKKLLKAACMAATQRIAECEAAVEGLDLILENMKESLENPESVCRKMYFCTNKEIPLCFRILFVEMRSRRLEKGVIRNPFKSVDVLCDECLFLTNEAASILSDEEYQRQLIQTAKGICRIIPQVKEECETAIDNYAPTLFQDLLDYLSNPKPVCQKIGFCSGANEIERTPLFPYGVVLNTDTEASYPRQESISAVKTSYGIPAVCVLCKYGTKMYVDYFSRHYLDALTNEVIEMCNHFSSDWSAQCSDFMKIYFKVFIQSILNNFNPTEACDRLHLCTISERRELMKMTPNQRRRLTCESCELMADYIMDDIEELEFEDQLSTELIRGCESMSFIKRHECYANVRSLMNKLMNYLKEELFTSKTCTKIGLCDDLVDEVQSTGTRSVTGCCH</sequence>
<evidence type="ECO:0000259" key="6">
    <source>
        <dbReference type="PROSITE" id="PS51293"/>
    </source>
</evidence>
<organism evidence="7 8">
    <name type="scientific">Trichinella pseudospiralis</name>
    <name type="common">Parasitic roundworm</name>
    <dbReference type="NCBI Taxonomy" id="6337"/>
    <lineage>
        <taxon>Eukaryota</taxon>
        <taxon>Metazoa</taxon>
        <taxon>Ecdysozoa</taxon>
        <taxon>Nematoda</taxon>
        <taxon>Enoplea</taxon>
        <taxon>Dorylaimia</taxon>
        <taxon>Trichinellida</taxon>
        <taxon>Trichinellidae</taxon>
        <taxon>Trichinella</taxon>
    </lineage>
</organism>
<evidence type="ECO:0000313" key="7">
    <source>
        <dbReference type="EMBL" id="KRY68060.1"/>
    </source>
</evidence>
<reference evidence="7 8" key="1">
    <citation type="submission" date="2015-01" db="EMBL/GenBank/DDBJ databases">
        <title>Evolution of Trichinella species and genotypes.</title>
        <authorList>
            <person name="Korhonen P.K."/>
            <person name="Edoardo P."/>
            <person name="Giuseppe L.R."/>
            <person name="Gasser R.B."/>
        </authorList>
    </citation>
    <scope>NUCLEOTIDE SEQUENCE [LARGE SCALE GENOMIC DNA]</scope>
    <source>
        <strain evidence="7">ISS13</strain>
    </source>
</reference>
<accession>A0A0V1E2V3</accession>
<dbReference type="Gene3D" id="1.10.225.10">
    <property type="entry name" value="Saposin-like"/>
    <property type="match status" value="4"/>
</dbReference>
<dbReference type="SMART" id="SM00741">
    <property type="entry name" value="SapB"/>
    <property type="match status" value="4"/>
</dbReference>
<comment type="caution">
    <text evidence="7">The sequence shown here is derived from an EMBL/GenBank/DDBJ whole genome shotgun (WGS) entry which is preliminary data.</text>
</comment>
<dbReference type="SMART" id="SM00717">
    <property type="entry name" value="SANT"/>
    <property type="match status" value="1"/>
</dbReference>
<dbReference type="EMBL" id="JYDR01000121">
    <property type="protein sequence ID" value="KRY68060.1"/>
    <property type="molecule type" value="Genomic_DNA"/>
</dbReference>
<gene>
    <name evidence="7" type="primary">PSAP</name>
    <name evidence="7" type="ORF">T4A_13055</name>
</gene>
<evidence type="ECO:0000256" key="2">
    <source>
        <dbReference type="ARBA" id="ARBA00023157"/>
    </source>
</evidence>
<dbReference type="InterPro" id="IPR008138">
    <property type="entry name" value="SapB_2"/>
</dbReference>
<dbReference type="InterPro" id="IPR051428">
    <property type="entry name" value="Sphingo_Act-Surfact_Prot"/>
</dbReference>
<evidence type="ECO:0000256" key="1">
    <source>
        <dbReference type="ARBA" id="ARBA00004123"/>
    </source>
</evidence>
<name>A0A0V1E2V3_TRIPS</name>
<keyword evidence="3" id="KW-0325">Glycoprotein</keyword>
<feature type="domain" description="Saposin B-type" evidence="5">
    <location>
        <begin position="1164"/>
        <end position="1245"/>
    </location>
</feature>
<dbReference type="InterPro" id="IPR008139">
    <property type="entry name" value="SaposinB_dom"/>
</dbReference>
<feature type="domain" description="Saposin B-type" evidence="5">
    <location>
        <begin position="1055"/>
        <end position="1135"/>
    </location>
</feature>
<proteinExistence type="predicted"/>
<evidence type="ECO:0000313" key="8">
    <source>
        <dbReference type="Proteomes" id="UP000054632"/>
    </source>
</evidence>
<dbReference type="InterPro" id="IPR017884">
    <property type="entry name" value="SANT_dom"/>
</dbReference>
<evidence type="ECO:0000256" key="3">
    <source>
        <dbReference type="ARBA" id="ARBA00023180"/>
    </source>
</evidence>